<comment type="subunit">
    <text evidence="10">Homodimer.</text>
</comment>
<evidence type="ECO:0000313" key="14">
    <source>
        <dbReference type="Proteomes" id="UP000698028"/>
    </source>
</evidence>
<feature type="binding site" evidence="10">
    <location>
        <position position="115"/>
    </location>
    <ligand>
        <name>Zn(2+)</name>
        <dbReference type="ChEBI" id="CHEBI:29105"/>
        <label>2</label>
    </ligand>
</feature>
<keyword evidence="6 10" id="KW-0220">Diaminopimelate biosynthesis</keyword>
<dbReference type="NCBIfam" id="TIGR01246">
    <property type="entry name" value="dapE_proteo"/>
    <property type="match status" value="1"/>
</dbReference>
<comment type="function">
    <text evidence="10">Catalyzes the hydrolysis of N-succinyl-L,L-diaminopimelic acid (SDAP), forming succinate and LL-2,6-diaminopimelate (DAP), an intermediate involved in the bacterial biosynthesis of lysine and meso-diaminopimelic acid, an essential component of bacterial cell walls.</text>
</comment>
<dbReference type="Pfam" id="PF07687">
    <property type="entry name" value="M20_dimer"/>
    <property type="match status" value="1"/>
</dbReference>
<keyword evidence="7 10" id="KW-0457">Lysine biosynthesis</keyword>
<dbReference type="PANTHER" id="PTHR43808:SF31">
    <property type="entry name" value="N-ACETYL-L-CITRULLINE DEACETYLASE"/>
    <property type="match status" value="1"/>
</dbReference>
<proteinExistence type="inferred from homology"/>
<feature type="binding site" evidence="10">
    <location>
        <position position="115"/>
    </location>
    <ligand>
        <name>Zn(2+)</name>
        <dbReference type="ChEBI" id="CHEBI:29105"/>
        <label>1</label>
    </ligand>
</feature>
<accession>A0ABS6V5P5</accession>
<comment type="similarity">
    <text evidence="1 10">Belongs to the peptidase M20A family. DapE subfamily.</text>
</comment>
<dbReference type="EMBL" id="JAHVAH010000001">
    <property type="protein sequence ID" value="MBW0144880.1"/>
    <property type="molecule type" value="Genomic_DNA"/>
</dbReference>
<evidence type="ECO:0000256" key="3">
    <source>
        <dbReference type="ARBA" id="ARBA00022605"/>
    </source>
</evidence>
<feature type="active site" description="Proton acceptor" evidence="10">
    <location>
        <position position="144"/>
    </location>
</feature>
<evidence type="ECO:0000256" key="9">
    <source>
        <dbReference type="ARBA" id="ARBA00031891"/>
    </source>
</evidence>
<evidence type="ECO:0000313" key="13">
    <source>
        <dbReference type="EMBL" id="MBW0144880.1"/>
    </source>
</evidence>
<feature type="binding site" evidence="10">
    <location>
        <position position="145"/>
    </location>
    <ligand>
        <name>Zn(2+)</name>
        <dbReference type="ChEBI" id="CHEBI:29105"/>
        <label>2</label>
    </ligand>
</feature>
<dbReference type="HAMAP" id="MF_01690">
    <property type="entry name" value="DapE"/>
    <property type="match status" value="1"/>
</dbReference>
<evidence type="ECO:0000256" key="11">
    <source>
        <dbReference type="NCBIfam" id="TIGR01246"/>
    </source>
</evidence>
<sequence>MGDRGLRTGGFEVSAAIDLSAKLIAAKSITPARGEVFDVLEDALKPHGFAVHRFVLGEEPDGPTENLVAIREAGAGPHFAFAGHLDVVPPGDGWDTDPFEPVIADGILTGRGATDMKSAIAAFVAALDGLEHKGTLSLMITGDEEGYATYGSLKIIEWIEERGIRPDMMLIGEPTSVDRLGDTVKPGRRGSVNMWIEVPGHQGHVAYPHLADNPVPKLAKIIDAVEAEVWDKGTDIFQPTNLEFTGIDTPTHASNVIPGKATAQLNIRFTNLHSGEQLVDRVREIAHTIEPDTHVKARISGEAFLTPEGPLTQMLSEAIEEVTGVSPELSTKGGTSDGRFFHKICPVIDFGLPNASMHKVGEHAAIADIEKLSEIYRRLLEKVFA</sequence>
<feature type="domain" description="Peptidase M20 dimerisation" evidence="12">
    <location>
        <begin position="187"/>
        <end position="291"/>
    </location>
</feature>
<dbReference type="EC" id="3.5.1.18" evidence="10 11"/>
<keyword evidence="8 10" id="KW-0170">Cobalt</keyword>
<gene>
    <name evidence="10 13" type="primary">dapE</name>
    <name evidence="13" type="ORF">KTQ36_06165</name>
</gene>
<name>A0ABS6V5P5_9SPHN</name>
<evidence type="ECO:0000256" key="4">
    <source>
        <dbReference type="ARBA" id="ARBA00022801"/>
    </source>
</evidence>
<organism evidence="13 14">
    <name type="scientific">Sphingomicrobium clamense</name>
    <dbReference type="NCBI Taxonomy" id="2851013"/>
    <lineage>
        <taxon>Bacteria</taxon>
        <taxon>Pseudomonadati</taxon>
        <taxon>Pseudomonadota</taxon>
        <taxon>Alphaproteobacteria</taxon>
        <taxon>Sphingomonadales</taxon>
        <taxon>Sphingomonadaceae</taxon>
        <taxon>Sphingomicrobium</taxon>
    </lineage>
</organism>
<dbReference type="PANTHER" id="PTHR43808">
    <property type="entry name" value="ACETYLORNITHINE DEACETYLASE"/>
    <property type="match status" value="1"/>
</dbReference>
<comment type="cofactor">
    <cofactor evidence="10">
        <name>Zn(2+)</name>
        <dbReference type="ChEBI" id="CHEBI:29105"/>
    </cofactor>
    <cofactor evidence="10">
        <name>Co(2+)</name>
        <dbReference type="ChEBI" id="CHEBI:48828"/>
    </cofactor>
    <text evidence="10">Binds 2 Zn(2+) or Co(2+) ions per subunit.</text>
</comment>
<keyword evidence="3 10" id="KW-0028">Amino-acid biosynthesis</keyword>
<dbReference type="InterPro" id="IPR011650">
    <property type="entry name" value="Peptidase_M20_dimer"/>
</dbReference>
<feature type="active site" evidence="10">
    <location>
        <position position="86"/>
    </location>
</feature>
<evidence type="ECO:0000256" key="1">
    <source>
        <dbReference type="ARBA" id="ARBA00006746"/>
    </source>
</evidence>
<dbReference type="GO" id="GO:0009014">
    <property type="term" value="F:succinyl-diaminopimelate desuccinylase activity"/>
    <property type="evidence" value="ECO:0007669"/>
    <property type="project" value="UniProtKB-EC"/>
</dbReference>
<dbReference type="InterPro" id="IPR005941">
    <property type="entry name" value="DapE_proteobac"/>
</dbReference>
<keyword evidence="10" id="KW-0479">Metal-binding</keyword>
<reference evidence="13 14" key="1">
    <citation type="submission" date="2021-07" db="EMBL/GenBank/DDBJ databases">
        <title>The draft genome sequence of Sphingomicrobium sp. B8.</title>
        <authorList>
            <person name="Mu L."/>
        </authorList>
    </citation>
    <scope>NUCLEOTIDE SEQUENCE [LARGE SCALE GENOMIC DNA]</scope>
    <source>
        <strain evidence="13 14">B8</strain>
    </source>
</reference>
<protein>
    <recommendedName>
        <fullName evidence="2 10">Succinyl-diaminopimelate desuccinylase</fullName>
        <shortName evidence="10">SDAP desuccinylase</shortName>
        <ecNumber evidence="10 11">3.5.1.18</ecNumber>
    </recommendedName>
    <alternativeName>
        <fullName evidence="9 10">N-succinyl-LL-2,6-diaminoheptanedioate amidohydrolase</fullName>
    </alternativeName>
</protein>
<keyword evidence="5 10" id="KW-0862">Zinc</keyword>
<evidence type="ECO:0000256" key="2">
    <source>
        <dbReference type="ARBA" id="ARBA00022391"/>
    </source>
</evidence>
<dbReference type="InterPro" id="IPR002933">
    <property type="entry name" value="Peptidase_M20"/>
</dbReference>
<evidence type="ECO:0000256" key="7">
    <source>
        <dbReference type="ARBA" id="ARBA00023154"/>
    </source>
</evidence>
<feature type="binding site" evidence="10">
    <location>
        <position position="358"/>
    </location>
    <ligand>
        <name>Zn(2+)</name>
        <dbReference type="ChEBI" id="CHEBI:29105"/>
        <label>2</label>
    </ligand>
</feature>
<dbReference type="Proteomes" id="UP000698028">
    <property type="component" value="Unassembled WGS sequence"/>
</dbReference>
<evidence type="ECO:0000259" key="12">
    <source>
        <dbReference type="Pfam" id="PF07687"/>
    </source>
</evidence>
<dbReference type="PROSITE" id="PS00759">
    <property type="entry name" value="ARGE_DAPE_CPG2_2"/>
    <property type="match status" value="1"/>
</dbReference>
<dbReference type="NCBIfam" id="NF009557">
    <property type="entry name" value="PRK13009.1"/>
    <property type="match status" value="1"/>
</dbReference>
<feature type="binding site" evidence="10">
    <location>
        <position position="84"/>
    </location>
    <ligand>
        <name>Zn(2+)</name>
        <dbReference type="ChEBI" id="CHEBI:29105"/>
        <label>1</label>
    </ligand>
</feature>
<keyword evidence="14" id="KW-1185">Reference proteome</keyword>
<comment type="caution">
    <text evidence="13">The sequence shown here is derived from an EMBL/GenBank/DDBJ whole genome shotgun (WGS) entry which is preliminary data.</text>
</comment>
<dbReference type="InterPro" id="IPR001261">
    <property type="entry name" value="ArgE/DapE_CS"/>
</dbReference>
<evidence type="ECO:0000256" key="6">
    <source>
        <dbReference type="ARBA" id="ARBA00022915"/>
    </source>
</evidence>
<dbReference type="CDD" id="cd03891">
    <property type="entry name" value="M20_DapE_proteobac"/>
    <property type="match status" value="1"/>
</dbReference>
<comment type="catalytic activity">
    <reaction evidence="10">
        <text>N-succinyl-(2S,6S)-2,6-diaminopimelate + H2O = (2S,6S)-2,6-diaminopimelate + succinate</text>
        <dbReference type="Rhea" id="RHEA:22608"/>
        <dbReference type="ChEBI" id="CHEBI:15377"/>
        <dbReference type="ChEBI" id="CHEBI:30031"/>
        <dbReference type="ChEBI" id="CHEBI:57609"/>
        <dbReference type="ChEBI" id="CHEBI:58087"/>
        <dbReference type="EC" id="3.5.1.18"/>
    </reaction>
</comment>
<dbReference type="Pfam" id="PF01546">
    <property type="entry name" value="Peptidase_M20"/>
    <property type="match status" value="1"/>
</dbReference>
<evidence type="ECO:0000256" key="5">
    <source>
        <dbReference type="ARBA" id="ARBA00022833"/>
    </source>
</evidence>
<keyword evidence="4 10" id="KW-0378">Hydrolase</keyword>
<comment type="pathway">
    <text evidence="10">Amino-acid biosynthesis; L-lysine biosynthesis via DAP pathway; LL-2,6-diaminopimelate from (S)-tetrahydrodipicolinate (succinylase route): step 3/3.</text>
</comment>
<feature type="binding site" evidence="10">
    <location>
        <position position="173"/>
    </location>
    <ligand>
        <name>Zn(2+)</name>
        <dbReference type="ChEBI" id="CHEBI:29105"/>
        <label>1</label>
    </ligand>
</feature>
<evidence type="ECO:0000256" key="10">
    <source>
        <dbReference type="HAMAP-Rule" id="MF_01690"/>
    </source>
</evidence>
<evidence type="ECO:0000256" key="8">
    <source>
        <dbReference type="ARBA" id="ARBA00023285"/>
    </source>
</evidence>
<dbReference type="InterPro" id="IPR050072">
    <property type="entry name" value="Peptidase_M20A"/>
</dbReference>